<dbReference type="Proteomes" id="UP000284177">
    <property type="component" value="Unassembled WGS sequence"/>
</dbReference>
<dbReference type="InterPro" id="IPR028082">
    <property type="entry name" value="Peripla_BP_I"/>
</dbReference>
<dbReference type="PROSITE" id="PS00356">
    <property type="entry name" value="HTH_LACI_1"/>
    <property type="match status" value="1"/>
</dbReference>
<evidence type="ECO:0000313" key="6">
    <source>
        <dbReference type="Proteomes" id="UP000284177"/>
    </source>
</evidence>
<dbReference type="GO" id="GO:0000976">
    <property type="term" value="F:transcription cis-regulatory region binding"/>
    <property type="evidence" value="ECO:0007669"/>
    <property type="project" value="TreeGrafter"/>
</dbReference>
<sequence length="332" mass="37529">MPVTIKDVAKLAKVSPSTVSRVIAESPKISEETKKRVYKAMKELNYYPNAIARSLANKSSKTLGIILPNTAEDLFVNPFFIQAMRGISTYAQKRGYYIMLAYGEEEENEINIIKDYTNSKLVDGIILLTVRQNDKAIKYLREARRSFVVIGRPKNLENVLWVDNDNFKAMYDVTTYLIEKGHKNIAFIGGPYNLNVTKDRFEGYKRALEIRGISLDKELIKEADFNEVKGYQAMNEILKNKTPSAVITTDDLIAFGALNAIKEQNKKIALVGFNNTPLAAYQKPTLTSVDINAEKLGYNAAKLLISKLENKKVDKNHYIVETKLIERESTKG</sequence>
<dbReference type="FunFam" id="1.10.260.40:FF:000002">
    <property type="entry name" value="HTH-type transcriptional repressor PurR"/>
    <property type="match status" value="1"/>
</dbReference>
<dbReference type="Pfam" id="PF00356">
    <property type="entry name" value="LacI"/>
    <property type="match status" value="1"/>
</dbReference>
<keyword evidence="2" id="KW-0238">DNA-binding</keyword>
<dbReference type="PANTHER" id="PTHR30146">
    <property type="entry name" value="LACI-RELATED TRANSCRIPTIONAL REPRESSOR"/>
    <property type="match status" value="1"/>
</dbReference>
<evidence type="ECO:0000256" key="3">
    <source>
        <dbReference type="ARBA" id="ARBA00023163"/>
    </source>
</evidence>
<accession>A0A419T1B7</accession>
<protein>
    <submittedName>
        <fullName evidence="5">LacI family transcriptional regulator</fullName>
    </submittedName>
</protein>
<evidence type="ECO:0000259" key="4">
    <source>
        <dbReference type="PROSITE" id="PS50932"/>
    </source>
</evidence>
<keyword evidence="1" id="KW-0805">Transcription regulation</keyword>
<dbReference type="Gene3D" id="1.10.260.40">
    <property type="entry name" value="lambda repressor-like DNA-binding domains"/>
    <property type="match status" value="1"/>
</dbReference>
<comment type="caution">
    <text evidence="5">The sequence shown here is derived from an EMBL/GenBank/DDBJ whole genome shotgun (WGS) entry which is preliminary data.</text>
</comment>
<feature type="domain" description="HTH lacI-type" evidence="4">
    <location>
        <begin position="3"/>
        <end position="57"/>
    </location>
</feature>
<proteinExistence type="predicted"/>
<dbReference type="CDD" id="cd01392">
    <property type="entry name" value="HTH_LacI"/>
    <property type="match status" value="1"/>
</dbReference>
<evidence type="ECO:0000256" key="1">
    <source>
        <dbReference type="ARBA" id="ARBA00023015"/>
    </source>
</evidence>
<organism evidence="5 6">
    <name type="scientific">Thermohalobacter berrensis</name>
    <dbReference type="NCBI Taxonomy" id="99594"/>
    <lineage>
        <taxon>Bacteria</taxon>
        <taxon>Bacillati</taxon>
        <taxon>Bacillota</taxon>
        <taxon>Tissierellia</taxon>
        <taxon>Tissierellales</taxon>
        <taxon>Thermohalobacteraceae</taxon>
        <taxon>Thermohalobacter</taxon>
    </lineage>
</organism>
<dbReference type="SMART" id="SM00354">
    <property type="entry name" value="HTH_LACI"/>
    <property type="match status" value="1"/>
</dbReference>
<dbReference type="InterPro" id="IPR046335">
    <property type="entry name" value="LacI/GalR-like_sensor"/>
</dbReference>
<reference evidence="5 6" key="1">
    <citation type="submission" date="2016-08" db="EMBL/GenBank/DDBJ databases">
        <title>Novel Firmicutes and Novel Genomes.</title>
        <authorList>
            <person name="Poppleton D.I."/>
            <person name="Gribaldo S."/>
        </authorList>
    </citation>
    <scope>NUCLEOTIDE SEQUENCE [LARGE SCALE GENOMIC DNA]</scope>
    <source>
        <strain evidence="5 6">CTT3</strain>
    </source>
</reference>
<dbReference type="OrthoDB" id="9788209at2"/>
<dbReference type="InterPro" id="IPR010982">
    <property type="entry name" value="Lambda_DNA-bd_dom_sf"/>
</dbReference>
<evidence type="ECO:0000313" key="5">
    <source>
        <dbReference type="EMBL" id="RKD31218.1"/>
    </source>
</evidence>
<dbReference type="CDD" id="cd06294">
    <property type="entry name" value="PBP1_MalR-like"/>
    <property type="match status" value="1"/>
</dbReference>
<dbReference type="InterPro" id="IPR000843">
    <property type="entry name" value="HTH_LacI"/>
</dbReference>
<dbReference type="Gene3D" id="3.40.50.2300">
    <property type="match status" value="2"/>
</dbReference>
<dbReference type="SUPFAM" id="SSF47413">
    <property type="entry name" value="lambda repressor-like DNA-binding domains"/>
    <property type="match status" value="1"/>
</dbReference>
<dbReference type="PANTHER" id="PTHR30146:SF109">
    <property type="entry name" value="HTH-TYPE TRANSCRIPTIONAL REGULATOR GALS"/>
    <property type="match status" value="1"/>
</dbReference>
<dbReference type="SUPFAM" id="SSF53822">
    <property type="entry name" value="Periplasmic binding protein-like I"/>
    <property type="match status" value="1"/>
</dbReference>
<dbReference type="EMBL" id="MCIB01000023">
    <property type="protein sequence ID" value="RKD31218.1"/>
    <property type="molecule type" value="Genomic_DNA"/>
</dbReference>
<name>A0A419T1B7_9FIRM</name>
<dbReference type="RefSeq" id="WP_120169607.1">
    <property type="nucleotide sequence ID" value="NZ_MCIB01000023.1"/>
</dbReference>
<dbReference type="AlphaFoldDB" id="A0A419T1B7"/>
<evidence type="ECO:0000256" key="2">
    <source>
        <dbReference type="ARBA" id="ARBA00023125"/>
    </source>
</evidence>
<keyword evidence="3" id="KW-0804">Transcription</keyword>
<gene>
    <name evidence="5" type="ORF">BET03_03565</name>
</gene>
<dbReference type="PROSITE" id="PS50932">
    <property type="entry name" value="HTH_LACI_2"/>
    <property type="match status" value="1"/>
</dbReference>
<dbReference type="Pfam" id="PF13377">
    <property type="entry name" value="Peripla_BP_3"/>
    <property type="match status" value="1"/>
</dbReference>
<keyword evidence="6" id="KW-1185">Reference proteome</keyword>
<dbReference type="GO" id="GO:0003700">
    <property type="term" value="F:DNA-binding transcription factor activity"/>
    <property type="evidence" value="ECO:0007669"/>
    <property type="project" value="TreeGrafter"/>
</dbReference>